<keyword evidence="5" id="KW-1185">Reference proteome</keyword>
<sequence length="415" mass="45493">MAQGERQYECVLLGATGYTGKYTAEHIATHLPTDFTWAIAGRSEAKLRAVADELKQLNPDRKQPEIAVAQLEKDDLVRLAKSTKVLITTVGPYVKYGTLVVEACAETGTHYLDVTGEVPWTYDMVHKHHETAKRTGAIMIMQDGMESAPSDLLAWALVSHIRDTLNVGTEEVILTIWDMVAMPSGGSLATILGMYDAFTPSQLFKAQQPWSLCPVAPPQQISTKSIFERASGARSDPDLGALADSPQGISDLPIVHRSWGLYDGGNFYGPKFRATAYMKARNVVTACGFHLALTVIFAALALSPLRWLIKKYIYEPGQGPTKEQATKEYCEWRAAANADVDDPNDPQRAYARMKWNGSMYHLTGVCLAESAFILAREKTLAHSLGGGMLTPATLGATYLERLQKAGLELEVKMLP</sequence>
<evidence type="ECO:0000256" key="2">
    <source>
        <dbReference type="SAM" id="Phobius"/>
    </source>
</evidence>
<feature type="domain" description="Saccharopine dehydrogenase NADP binding" evidence="3">
    <location>
        <begin position="11"/>
        <end position="139"/>
    </location>
</feature>
<dbReference type="InterPro" id="IPR036291">
    <property type="entry name" value="NAD(P)-bd_dom_sf"/>
</dbReference>
<dbReference type="EMBL" id="JAWDJX010000001">
    <property type="protein sequence ID" value="KAK3058750.1"/>
    <property type="molecule type" value="Genomic_DNA"/>
</dbReference>
<name>A0AAJ0GJE0_9PEZI</name>
<keyword evidence="2" id="KW-0472">Membrane</keyword>
<dbReference type="SUPFAM" id="SSF51735">
    <property type="entry name" value="NAD(P)-binding Rossmann-fold domains"/>
    <property type="match status" value="1"/>
</dbReference>
<organism evidence="4 5">
    <name type="scientific">Extremus antarcticus</name>
    <dbReference type="NCBI Taxonomy" id="702011"/>
    <lineage>
        <taxon>Eukaryota</taxon>
        <taxon>Fungi</taxon>
        <taxon>Dikarya</taxon>
        <taxon>Ascomycota</taxon>
        <taxon>Pezizomycotina</taxon>
        <taxon>Dothideomycetes</taxon>
        <taxon>Dothideomycetidae</taxon>
        <taxon>Mycosphaerellales</taxon>
        <taxon>Extremaceae</taxon>
        <taxon>Extremus</taxon>
    </lineage>
</organism>
<dbReference type="AlphaFoldDB" id="A0AAJ0GJE0"/>
<dbReference type="Proteomes" id="UP001271007">
    <property type="component" value="Unassembled WGS sequence"/>
</dbReference>
<evidence type="ECO:0000259" key="3">
    <source>
        <dbReference type="Pfam" id="PF03435"/>
    </source>
</evidence>
<dbReference type="GO" id="GO:0009247">
    <property type="term" value="P:glycolipid biosynthetic process"/>
    <property type="evidence" value="ECO:0007669"/>
    <property type="project" value="TreeGrafter"/>
</dbReference>
<dbReference type="Gene3D" id="3.40.50.720">
    <property type="entry name" value="NAD(P)-binding Rossmann-like Domain"/>
    <property type="match status" value="1"/>
</dbReference>
<protein>
    <recommendedName>
        <fullName evidence="3">Saccharopine dehydrogenase NADP binding domain-containing protein</fullName>
    </recommendedName>
</protein>
<evidence type="ECO:0000313" key="5">
    <source>
        <dbReference type="Proteomes" id="UP001271007"/>
    </source>
</evidence>
<accession>A0AAJ0GJE0</accession>
<dbReference type="Pfam" id="PF03435">
    <property type="entry name" value="Sacchrp_dh_NADP"/>
    <property type="match status" value="1"/>
</dbReference>
<keyword evidence="2" id="KW-0812">Transmembrane</keyword>
<dbReference type="PANTHER" id="PTHR12286:SF5">
    <property type="entry name" value="SACCHAROPINE DEHYDROGENASE-LIKE OXIDOREDUCTASE"/>
    <property type="match status" value="1"/>
</dbReference>
<proteinExistence type="inferred from homology"/>
<evidence type="ECO:0000313" key="4">
    <source>
        <dbReference type="EMBL" id="KAK3058750.1"/>
    </source>
</evidence>
<dbReference type="GO" id="GO:0005886">
    <property type="term" value="C:plasma membrane"/>
    <property type="evidence" value="ECO:0007669"/>
    <property type="project" value="TreeGrafter"/>
</dbReference>
<dbReference type="InterPro" id="IPR051276">
    <property type="entry name" value="Saccharopine_DH-like_oxidrdct"/>
</dbReference>
<dbReference type="InterPro" id="IPR005097">
    <property type="entry name" value="Sacchrp_dh_NADP-bd"/>
</dbReference>
<dbReference type="GO" id="GO:0005739">
    <property type="term" value="C:mitochondrion"/>
    <property type="evidence" value="ECO:0007669"/>
    <property type="project" value="TreeGrafter"/>
</dbReference>
<comment type="similarity">
    <text evidence="1">Belongs to the saccharopine dehydrogenase family.</text>
</comment>
<dbReference type="PANTHER" id="PTHR12286">
    <property type="entry name" value="SACCHAROPINE DEHYDROGENASE-LIKE OXIDOREDUCTASE"/>
    <property type="match status" value="1"/>
</dbReference>
<feature type="transmembrane region" description="Helical" evidence="2">
    <location>
        <begin position="283"/>
        <end position="302"/>
    </location>
</feature>
<gene>
    <name evidence="4" type="ORF">LTR09_000315</name>
</gene>
<evidence type="ECO:0000256" key="1">
    <source>
        <dbReference type="ARBA" id="ARBA00038048"/>
    </source>
</evidence>
<dbReference type="GO" id="GO:0005811">
    <property type="term" value="C:lipid droplet"/>
    <property type="evidence" value="ECO:0007669"/>
    <property type="project" value="TreeGrafter"/>
</dbReference>
<keyword evidence="2" id="KW-1133">Transmembrane helix</keyword>
<reference evidence="4" key="1">
    <citation type="submission" date="2023-04" db="EMBL/GenBank/DDBJ databases">
        <title>Black Yeasts Isolated from many extreme environments.</title>
        <authorList>
            <person name="Coleine C."/>
            <person name="Stajich J.E."/>
            <person name="Selbmann L."/>
        </authorList>
    </citation>
    <scope>NUCLEOTIDE SEQUENCE</scope>
    <source>
        <strain evidence="4">CCFEE 5312</strain>
    </source>
</reference>
<comment type="caution">
    <text evidence="4">The sequence shown here is derived from an EMBL/GenBank/DDBJ whole genome shotgun (WGS) entry which is preliminary data.</text>
</comment>